<evidence type="ECO:0000313" key="5">
    <source>
        <dbReference type="Proteomes" id="UP000479526"/>
    </source>
</evidence>
<reference evidence="4 5" key="1">
    <citation type="submission" date="2020-01" db="EMBL/GenBank/DDBJ databases">
        <title>Herbidospora sp. NEAU-GS84 nov., a novel actinomycete isolated from soil.</title>
        <authorList>
            <person name="Han L."/>
        </authorList>
    </citation>
    <scope>NUCLEOTIDE SEQUENCE [LARGE SCALE GENOMIC DNA]</scope>
    <source>
        <strain evidence="4 5">NEAU-GS84</strain>
    </source>
</reference>
<gene>
    <name evidence="4" type="ORF">GT755_01355</name>
</gene>
<feature type="domain" description="HTH tetR-type" evidence="3">
    <location>
        <begin position="6"/>
        <end position="66"/>
    </location>
</feature>
<dbReference type="InterPro" id="IPR001647">
    <property type="entry name" value="HTH_TetR"/>
</dbReference>
<dbReference type="Gene3D" id="1.10.357.10">
    <property type="entry name" value="Tetracycline Repressor, domain 2"/>
    <property type="match status" value="1"/>
</dbReference>
<comment type="caution">
    <text evidence="4">The sequence shown here is derived from an EMBL/GenBank/DDBJ whole genome shotgun (WGS) entry which is preliminary data.</text>
</comment>
<dbReference type="GO" id="GO:0003677">
    <property type="term" value="F:DNA binding"/>
    <property type="evidence" value="ECO:0007669"/>
    <property type="project" value="UniProtKB-UniRule"/>
</dbReference>
<proteinExistence type="predicted"/>
<name>A0A7C9J002_9ACTN</name>
<keyword evidence="5" id="KW-1185">Reference proteome</keyword>
<organism evidence="4 5">
    <name type="scientific">Herbidospora solisilvae</name>
    <dbReference type="NCBI Taxonomy" id="2696284"/>
    <lineage>
        <taxon>Bacteria</taxon>
        <taxon>Bacillati</taxon>
        <taxon>Actinomycetota</taxon>
        <taxon>Actinomycetes</taxon>
        <taxon>Streptosporangiales</taxon>
        <taxon>Streptosporangiaceae</taxon>
        <taxon>Herbidospora</taxon>
    </lineage>
</organism>
<dbReference type="AlphaFoldDB" id="A0A7C9J002"/>
<feature type="DNA-binding region" description="H-T-H motif" evidence="2">
    <location>
        <begin position="29"/>
        <end position="48"/>
    </location>
</feature>
<sequence>MPPTNPDRRRALTDAAIGLLASSGVHGLTHRTAERAAGLPTGTASNYFRNREALLVAAAERVVELHLADMDAAAGRQTGEPDLVGLLTDSLLGAATVLRDRYLAIFELRLEAVRRPELNRALEGLQAAATVFTAGHHAQLGLAIPPERVPGLIALYGGALFTLVTAPEGTVTREGVETIVRAMVPEAPG</sequence>
<dbReference type="InterPro" id="IPR041583">
    <property type="entry name" value="TetR_C_31"/>
</dbReference>
<dbReference type="PROSITE" id="PS50977">
    <property type="entry name" value="HTH_TETR_2"/>
    <property type="match status" value="1"/>
</dbReference>
<evidence type="ECO:0000256" key="2">
    <source>
        <dbReference type="PROSITE-ProRule" id="PRU00335"/>
    </source>
</evidence>
<keyword evidence="1 2" id="KW-0238">DNA-binding</keyword>
<dbReference type="SUPFAM" id="SSF46689">
    <property type="entry name" value="Homeodomain-like"/>
    <property type="match status" value="1"/>
</dbReference>
<dbReference type="InterPro" id="IPR009057">
    <property type="entry name" value="Homeodomain-like_sf"/>
</dbReference>
<dbReference type="RefSeq" id="WP_161477847.1">
    <property type="nucleotide sequence ID" value="NZ_WXEW01000001.1"/>
</dbReference>
<dbReference type="Pfam" id="PF17940">
    <property type="entry name" value="TetR_C_31"/>
    <property type="match status" value="1"/>
</dbReference>
<accession>A0A7C9J002</accession>
<protein>
    <submittedName>
        <fullName evidence="4">TetR family transcriptional regulator</fullName>
    </submittedName>
</protein>
<dbReference type="Proteomes" id="UP000479526">
    <property type="component" value="Unassembled WGS sequence"/>
</dbReference>
<evidence type="ECO:0000259" key="3">
    <source>
        <dbReference type="PROSITE" id="PS50977"/>
    </source>
</evidence>
<evidence type="ECO:0000313" key="4">
    <source>
        <dbReference type="EMBL" id="NAS20327.1"/>
    </source>
</evidence>
<dbReference type="EMBL" id="WXEW01000001">
    <property type="protein sequence ID" value="NAS20327.1"/>
    <property type="molecule type" value="Genomic_DNA"/>
</dbReference>
<evidence type="ECO:0000256" key="1">
    <source>
        <dbReference type="ARBA" id="ARBA00023125"/>
    </source>
</evidence>